<dbReference type="RefSeq" id="WP_342948001.1">
    <property type="nucleotide sequence ID" value="NZ_JAYMRV010000006.1"/>
</dbReference>
<dbReference type="EMBL" id="JAYMRV010000006">
    <property type="protein sequence ID" value="MEM5423304.1"/>
    <property type="molecule type" value="Genomic_DNA"/>
</dbReference>
<comment type="caution">
    <text evidence="1">The sequence shown here is derived from an EMBL/GenBank/DDBJ whole genome shotgun (WGS) entry which is preliminary data.</text>
</comment>
<proteinExistence type="predicted"/>
<protein>
    <submittedName>
        <fullName evidence="1">Uncharacterized protein</fullName>
    </submittedName>
</protein>
<name>A0ABU9RTB4_9BURK</name>
<accession>A0ABU9RTB4</accession>
<dbReference type="Proteomes" id="UP001489897">
    <property type="component" value="Unassembled WGS sequence"/>
</dbReference>
<evidence type="ECO:0000313" key="2">
    <source>
        <dbReference type="Proteomes" id="UP001489897"/>
    </source>
</evidence>
<sequence length="127" mass="13245">MQVLVDADSCLPFGLCTTLDAFATVSFKRVPDAAVLGSYRNGSRISDARCIPWDVTGLPLSVGAIIAAIGDKISAAAANEILEHGRSAPPLLPSCTVAPTLRNPSNSLAGSMSFWGRRFPAEPAAFV</sequence>
<evidence type="ECO:0000313" key="1">
    <source>
        <dbReference type="EMBL" id="MEM5423304.1"/>
    </source>
</evidence>
<organism evidence="1 2">
    <name type="scientific">Paraburkholderia ferrariae</name>
    <dbReference type="NCBI Taxonomy" id="386056"/>
    <lineage>
        <taxon>Bacteria</taxon>
        <taxon>Pseudomonadati</taxon>
        <taxon>Pseudomonadota</taxon>
        <taxon>Betaproteobacteria</taxon>
        <taxon>Burkholderiales</taxon>
        <taxon>Burkholderiaceae</taxon>
        <taxon>Paraburkholderia</taxon>
    </lineage>
</organism>
<gene>
    <name evidence="1" type="ORF">VSR73_19795</name>
</gene>
<keyword evidence="2" id="KW-1185">Reference proteome</keyword>
<reference evidence="1 2" key="1">
    <citation type="submission" date="2024-01" db="EMBL/GenBank/DDBJ databases">
        <title>The diversity of rhizobia nodulating Mimosa spp. in eleven states of Brazil covering several biomes is determined by host plant, location, and edaphic factors.</title>
        <authorList>
            <person name="Rouws L."/>
            <person name="Barauna A."/>
            <person name="Beukes C."/>
            <person name="De Faria S.M."/>
            <person name="Gross E."/>
            <person name="Dos Reis Junior F.B."/>
            <person name="Simon M."/>
            <person name="Maluk M."/>
            <person name="Odee D.W."/>
            <person name="Kenicer G."/>
            <person name="Young J.P.W."/>
            <person name="Reis V.M."/>
            <person name="Zilli J."/>
            <person name="James E.K."/>
        </authorList>
    </citation>
    <scope>NUCLEOTIDE SEQUENCE [LARGE SCALE GENOMIC DNA]</scope>
    <source>
        <strain evidence="1 2">JPY167</strain>
    </source>
</reference>